<dbReference type="GO" id="GO:0030014">
    <property type="term" value="C:CCR4-NOT complex"/>
    <property type="evidence" value="ECO:0007669"/>
    <property type="project" value="InterPro"/>
</dbReference>
<dbReference type="AlphaFoldDB" id="A0A0V1I7A1"/>
<accession>A0A0V1I7A1</accession>
<evidence type="ECO:0000313" key="2">
    <source>
        <dbReference type="Proteomes" id="UP000055024"/>
    </source>
</evidence>
<name>A0A0V1I7A1_9BILA</name>
<keyword evidence="2" id="KW-1185">Reference proteome</keyword>
<evidence type="ECO:0000313" key="1">
    <source>
        <dbReference type="EMBL" id="KRZ18731.1"/>
    </source>
</evidence>
<dbReference type="InterPro" id="IPR039780">
    <property type="entry name" value="Mot2"/>
</dbReference>
<dbReference type="Proteomes" id="UP000055024">
    <property type="component" value="Unassembled WGS sequence"/>
</dbReference>
<dbReference type="STRING" id="268475.A0A0V1I7A1"/>
<protein>
    <submittedName>
        <fullName evidence="1">CCR4-NOT transcription complex subunit 4</fullName>
    </submittedName>
</protein>
<dbReference type="EMBL" id="JYDP01000002">
    <property type="protein sequence ID" value="KRZ18731.1"/>
    <property type="molecule type" value="Genomic_DNA"/>
</dbReference>
<sequence>MFEVIESLKKKRQTLRVVPGNSVCVLKMPFHLANECTIRSPGFFGEFGFIERVVIKPIPPSRVRRINTATVYIRYHNKEDGIKAVALGSKKWPNMEIRFGAMRYCNAFLDNMRCKNELCNYWHCLENEEAHFSVQELNKGKNSWYGKKLIAEYFQKLEMRKKQEAMTDVNDSAAYEDYFKLGLVIPWWLQKRVWKNNIKKG</sequence>
<gene>
    <name evidence="1" type="primary">Cnot4</name>
    <name evidence="1" type="ORF">T11_6192</name>
</gene>
<dbReference type="InterPro" id="IPR012677">
    <property type="entry name" value="Nucleotide-bd_a/b_plait_sf"/>
</dbReference>
<dbReference type="OrthoDB" id="1923159at2759"/>
<proteinExistence type="predicted"/>
<comment type="caution">
    <text evidence="1">The sequence shown here is derived from an EMBL/GenBank/DDBJ whole genome shotgun (WGS) entry which is preliminary data.</text>
</comment>
<dbReference type="Gene3D" id="3.30.70.330">
    <property type="match status" value="1"/>
</dbReference>
<organism evidence="1 2">
    <name type="scientific">Trichinella zimbabwensis</name>
    <dbReference type="NCBI Taxonomy" id="268475"/>
    <lineage>
        <taxon>Eukaryota</taxon>
        <taxon>Metazoa</taxon>
        <taxon>Ecdysozoa</taxon>
        <taxon>Nematoda</taxon>
        <taxon>Enoplea</taxon>
        <taxon>Dorylaimia</taxon>
        <taxon>Trichinellida</taxon>
        <taxon>Trichinellidae</taxon>
        <taxon>Trichinella</taxon>
    </lineage>
</organism>
<dbReference type="GO" id="GO:0016567">
    <property type="term" value="P:protein ubiquitination"/>
    <property type="evidence" value="ECO:0007669"/>
    <property type="project" value="TreeGrafter"/>
</dbReference>
<dbReference type="PANTHER" id="PTHR12603">
    <property type="entry name" value="CCR4-NOT TRANSCRIPTION COMPLEX RELATED"/>
    <property type="match status" value="1"/>
</dbReference>
<reference evidence="1 2" key="1">
    <citation type="submission" date="2015-01" db="EMBL/GenBank/DDBJ databases">
        <title>Evolution of Trichinella species and genotypes.</title>
        <authorList>
            <person name="Korhonen P.K."/>
            <person name="Edoardo P."/>
            <person name="Giuseppe L.R."/>
            <person name="Gasser R.B."/>
        </authorList>
    </citation>
    <scope>NUCLEOTIDE SEQUENCE [LARGE SCALE GENOMIC DNA]</scope>
    <source>
        <strain evidence="1">ISS1029</strain>
    </source>
</reference>
<dbReference type="GO" id="GO:0004842">
    <property type="term" value="F:ubiquitin-protein transferase activity"/>
    <property type="evidence" value="ECO:0007669"/>
    <property type="project" value="InterPro"/>
</dbReference>
<dbReference type="PANTHER" id="PTHR12603:SF0">
    <property type="entry name" value="CCR4-NOT TRANSCRIPTION COMPLEX SUBUNIT 4"/>
    <property type="match status" value="1"/>
</dbReference>